<comment type="subcellular location">
    <subcellularLocation>
        <location evidence="2 14">Cytoplasm</location>
    </subcellularLocation>
</comment>
<keyword evidence="9 14" id="KW-0560">Oxidoreductase</keyword>
<comment type="subunit">
    <text evidence="13">Homotetramer. Seems to be able to form heterotetramers composed from more than 1 of the 3 IMPDH gene products (IMD2-4).</text>
</comment>
<evidence type="ECO:0000256" key="9">
    <source>
        <dbReference type="ARBA" id="ARBA00023002"/>
    </source>
</evidence>
<keyword evidence="24" id="KW-1185">Reference proteome</keyword>
<keyword evidence="7 14" id="KW-0658">Purine biosynthesis</keyword>
<dbReference type="STRING" id="670483.S7QKR5"/>
<dbReference type="GO" id="GO:0006183">
    <property type="term" value="P:GTP biosynthetic process"/>
    <property type="evidence" value="ECO:0007669"/>
    <property type="project" value="TreeGrafter"/>
</dbReference>
<proteinExistence type="inferred from homology"/>
<evidence type="ECO:0000256" key="18">
    <source>
        <dbReference type="PROSITE-ProRule" id="PRU00703"/>
    </source>
</evidence>
<dbReference type="NCBIfam" id="TIGR01302">
    <property type="entry name" value="IMP_dehydrog"/>
    <property type="match status" value="1"/>
</dbReference>
<comment type="cofactor">
    <cofactor evidence="1 14">
        <name>K(+)</name>
        <dbReference type="ChEBI" id="CHEBI:29103"/>
    </cofactor>
</comment>
<dbReference type="CDD" id="cd04601">
    <property type="entry name" value="CBS_pair_IMPDH"/>
    <property type="match status" value="1"/>
</dbReference>
<feature type="active site" description="Thioimidate intermediate" evidence="14 15">
    <location>
        <position position="337"/>
    </location>
</feature>
<evidence type="ECO:0000256" key="16">
    <source>
        <dbReference type="PIRSR" id="PIRSR000130-3"/>
    </source>
</evidence>
<feature type="binding site" evidence="14">
    <location>
        <begin position="393"/>
        <end position="394"/>
    </location>
    <ligand>
        <name>IMP</name>
        <dbReference type="ChEBI" id="CHEBI:58053"/>
    </ligand>
</feature>
<dbReference type="InterPro" id="IPR001093">
    <property type="entry name" value="IMP_DH_GMPRt"/>
</dbReference>
<dbReference type="PIRSF" id="PIRSF000130">
    <property type="entry name" value="IMPDH"/>
    <property type="match status" value="1"/>
</dbReference>
<organism evidence="23 24">
    <name type="scientific">Gloeophyllum trabeum (strain ATCC 11539 / FP-39264 / Madison 617)</name>
    <name type="common">Brown rot fungus</name>
    <dbReference type="NCBI Taxonomy" id="670483"/>
    <lineage>
        <taxon>Eukaryota</taxon>
        <taxon>Fungi</taxon>
        <taxon>Dikarya</taxon>
        <taxon>Basidiomycota</taxon>
        <taxon>Agaricomycotina</taxon>
        <taxon>Agaricomycetes</taxon>
        <taxon>Gloeophyllales</taxon>
        <taxon>Gloeophyllaceae</taxon>
        <taxon>Gloeophyllum</taxon>
    </lineage>
</organism>
<dbReference type="InterPro" id="IPR046342">
    <property type="entry name" value="CBS_dom_sf"/>
</dbReference>
<dbReference type="OMA" id="MGYCGAK"/>
<reference evidence="23 24" key="1">
    <citation type="journal article" date="2012" name="Science">
        <title>The Paleozoic origin of enzymatic lignin decomposition reconstructed from 31 fungal genomes.</title>
        <authorList>
            <person name="Floudas D."/>
            <person name="Binder M."/>
            <person name="Riley R."/>
            <person name="Barry K."/>
            <person name="Blanchette R.A."/>
            <person name="Henrissat B."/>
            <person name="Martinez A.T."/>
            <person name="Otillar R."/>
            <person name="Spatafora J.W."/>
            <person name="Yadav J.S."/>
            <person name="Aerts A."/>
            <person name="Benoit I."/>
            <person name="Boyd A."/>
            <person name="Carlson A."/>
            <person name="Copeland A."/>
            <person name="Coutinho P.M."/>
            <person name="de Vries R.P."/>
            <person name="Ferreira P."/>
            <person name="Findley K."/>
            <person name="Foster B."/>
            <person name="Gaskell J."/>
            <person name="Glotzer D."/>
            <person name="Gorecki P."/>
            <person name="Heitman J."/>
            <person name="Hesse C."/>
            <person name="Hori C."/>
            <person name="Igarashi K."/>
            <person name="Jurgens J.A."/>
            <person name="Kallen N."/>
            <person name="Kersten P."/>
            <person name="Kohler A."/>
            <person name="Kuees U."/>
            <person name="Kumar T.K.A."/>
            <person name="Kuo A."/>
            <person name="LaButti K."/>
            <person name="Larrondo L.F."/>
            <person name="Lindquist E."/>
            <person name="Ling A."/>
            <person name="Lombard V."/>
            <person name="Lucas S."/>
            <person name="Lundell T."/>
            <person name="Martin R."/>
            <person name="McLaughlin D.J."/>
            <person name="Morgenstern I."/>
            <person name="Morin E."/>
            <person name="Murat C."/>
            <person name="Nagy L.G."/>
            <person name="Nolan M."/>
            <person name="Ohm R.A."/>
            <person name="Patyshakuliyeva A."/>
            <person name="Rokas A."/>
            <person name="Ruiz-Duenas F.J."/>
            <person name="Sabat G."/>
            <person name="Salamov A."/>
            <person name="Samejima M."/>
            <person name="Schmutz J."/>
            <person name="Slot J.C."/>
            <person name="St John F."/>
            <person name="Stenlid J."/>
            <person name="Sun H."/>
            <person name="Sun S."/>
            <person name="Syed K."/>
            <person name="Tsang A."/>
            <person name="Wiebenga A."/>
            <person name="Young D."/>
            <person name="Pisabarro A."/>
            <person name="Eastwood D.C."/>
            <person name="Martin F."/>
            <person name="Cullen D."/>
            <person name="Grigoriev I.V."/>
            <person name="Hibbett D.S."/>
        </authorList>
    </citation>
    <scope>NUCLEOTIDE SEQUENCE [LARGE SCALE GENOMIC DNA]</scope>
    <source>
        <strain evidence="23 24">ATCC 11539</strain>
    </source>
</reference>
<dbReference type="SUPFAM" id="SSF54631">
    <property type="entry name" value="CBS-domain pair"/>
    <property type="match status" value="1"/>
</dbReference>
<evidence type="ECO:0000256" key="7">
    <source>
        <dbReference type="ARBA" id="ARBA00022755"/>
    </source>
</evidence>
<feature type="domain" description="CBS" evidence="22">
    <location>
        <begin position="186"/>
        <end position="242"/>
    </location>
</feature>
<feature type="binding site" description="in other chain" evidence="14 17">
    <location>
        <position position="332"/>
    </location>
    <ligand>
        <name>K(+)</name>
        <dbReference type="ChEBI" id="CHEBI:29103"/>
        <note>ligand shared between two tetrameric partners</note>
    </ligand>
</feature>
<dbReference type="InterPro" id="IPR013785">
    <property type="entry name" value="Aldolase_TIM"/>
</dbReference>
<dbReference type="GeneID" id="19303575"/>
<keyword evidence="10 14" id="KW-0520">NAD</keyword>
<dbReference type="CDD" id="cd00381">
    <property type="entry name" value="IMPDH"/>
    <property type="match status" value="1"/>
</dbReference>
<evidence type="ECO:0000256" key="8">
    <source>
        <dbReference type="ARBA" id="ARBA00022958"/>
    </source>
</evidence>
<evidence type="ECO:0000256" key="1">
    <source>
        <dbReference type="ARBA" id="ARBA00001958"/>
    </source>
</evidence>
<dbReference type="GO" id="GO:0046872">
    <property type="term" value="F:metal ion binding"/>
    <property type="evidence" value="ECO:0007669"/>
    <property type="project" value="UniProtKB-UniRule"/>
</dbReference>
<evidence type="ECO:0000256" key="3">
    <source>
        <dbReference type="ARBA" id="ARBA00005502"/>
    </source>
</evidence>
<comment type="function">
    <text evidence="14">Catalyzes the conversion of inosine 5'-phosphate (IMP) to xanthosine 5'-phosphate (XMP), the first committed and rate-limiting step in the de novo synthesis of guanine nucleotides, and therefore plays an important role in the regulation of cell growth.</text>
</comment>
<dbReference type="GO" id="GO:0000166">
    <property type="term" value="F:nucleotide binding"/>
    <property type="evidence" value="ECO:0007669"/>
    <property type="project" value="UniProtKB-UniRule"/>
</dbReference>
<feature type="binding site" evidence="14 16">
    <location>
        <begin position="280"/>
        <end position="282"/>
    </location>
    <ligand>
        <name>NAD(+)</name>
        <dbReference type="ChEBI" id="CHEBI:57540"/>
    </ligand>
</feature>
<keyword evidence="6 14" id="KW-0332">GMP biosynthesis</keyword>
<evidence type="ECO:0000256" key="20">
    <source>
        <dbReference type="RuleBase" id="RU003928"/>
    </source>
</evidence>
<name>S7QKR5_GLOTA</name>
<comment type="pathway">
    <text evidence="14 20">Purine metabolism; XMP biosynthesis via de novo pathway; XMP from IMP: step 1/1.</text>
</comment>
<feature type="domain" description="CBS" evidence="22">
    <location>
        <begin position="124"/>
        <end position="184"/>
    </location>
</feature>
<dbReference type="Proteomes" id="UP000030669">
    <property type="component" value="Unassembled WGS sequence"/>
</dbReference>
<dbReference type="GO" id="GO:0003938">
    <property type="term" value="F:IMP dehydrogenase activity"/>
    <property type="evidence" value="ECO:0007669"/>
    <property type="project" value="UniProtKB-UniRule"/>
</dbReference>
<dbReference type="PANTHER" id="PTHR11911">
    <property type="entry name" value="INOSINE-5-MONOPHOSPHATE DEHYDROGENASE RELATED"/>
    <property type="match status" value="1"/>
</dbReference>
<keyword evidence="5 14" id="KW-0479">Metal-binding</keyword>
<evidence type="ECO:0000256" key="19">
    <source>
        <dbReference type="RuleBase" id="RU003927"/>
    </source>
</evidence>
<evidence type="ECO:0000256" key="15">
    <source>
        <dbReference type="PIRSR" id="PIRSR000130-1"/>
    </source>
</evidence>
<evidence type="ECO:0000256" key="2">
    <source>
        <dbReference type="ARBA" id="ARBA00004496"/>
    </source>
</evidence>
<feature type="binding site" evidence="14 16">
    <location>
        <begin position="330"/>
        <end position="332"/>
    </location>
    <ligand>
        <name>NAD(+)</name>
        <dbReference type="ChEBI" id="CHEBI:57540"/>
    </ligand>
</feature>
<feature type="binding site" evidence="14">
    <location>
        <position position="476"/>
    </location>
    <ligand>
        <name>IMP</name>
        <dbReference type="ChEBI" id="CHEBI:58053"/>
    </ligand>
</feature>
<feature type="compositionally biased region" description="Low complexity" evidence="21">
    <location>
        <begin position="435"/>
        <end position="446"/>
    </location>
</feature>
<feature type="active site" description="Proton acceptor" evidence="15">
    <location>
        <position position="439"/>
    </location>
</feature>
<dbReference type="AlphaFoldDB" id="S7QKR5"/>
<dbReference type="KEGG" id="gtr:GLOTRDRAFT_136598"/>
<dbReference type="EC" id="1.1.1.205" evidence="14 20"/>
<accession>S7QKR5</accession>
<feature type="binding site" description="in other chain" evidence="14 17">
    <location>
        <position position="337"/>
    </location>
    <ligand>
        <name>K(+)</name>
        <dbReference type="ChEBI" id="CHEBI:29103"/>
        <note>ligand shared between two tetrameric partners</note>
    </ligand>
</feature>
<comment type="activity regulation">
    <text evidence="14">Mycophenolic acid (MPA) is a non-competitive inhibitor that prevents formation of the closed enzyme conformation by binding to the same site as the amobile flap. In contrast, mizoribine monophosphate (MZP) is a competitive inhibitor that induces the closed conformation. MPA is a potent inhibitor of mammalian IMPDHs but a poor inhibitor of the bacterial enzymes. MZP is a more potent inhibitor of bacterial IMPDH.</text>
</comment>
<dbReference type="Gene3D" id="3.20.20.70">
    <property type="entry name" value="Aldolase class I"/>
    <property type="match status" value="1"/>
</dbReference>
<keyword evidence="11 18" id="KW-0129">CBS domain</keyword>
<dbReference type="HOGENOM" id="CLU_022552_2_1_1"/>
<protein>
    <recommendedName>
        <fullName evidence="14 20">Inosine-5'-monophosphate dehydrogenase</fullName>
        <shortName evidence="14">IMP dehydrogenase</shortName>
        <shortName evidence="14">IMPD</shortName>
        <shortName evidence="14">IMPDH</shortName>
        <ecNumber evidence="14 20">1.1.1.205</ecNumber>
    </recommendedName>
</protein>
<evidence type="ECO:0000256" key="21">
    <source>
        <dbReference type="SAM" id="MobiDB-lite"/>
    </source>
</evidence>
<evidence type="ECO:0000256" key="4">
    <source>
        <dbReference type="ARBA" id="ARBA00022490"/>
    </source>
</evidence>
<sequence>MPTNKTYLDPSTALEHLKTYQRSDGLSVQELMNSEIHGGLTYNDFLMLPGKIDFGAHEVVVESKITRNVVLKTPFMSSPMDTVTEGDMAIAMALLGGVGVIHHNQSPAAQAEMVRRVKRHENGFITDPVCLTPEHTVSDVLEIKEKQGFSGIPITDTGKLGGKLLGIVTNRDIQFRDPDVPLKEVMTTQLVTAYEGITLTEANEILRDSKKGKLPIIDRSGRLNSLLARSDLLKNETYPLASKLPESKQLYAAAAIGTRPADRERLAALVEAGLDIVVLDSSQGNSVFQIEMLKYVKQTYPHLEVIAGNVVTREQAASLIAAGADGLRVGMGSGSICITQEVMAVGRPQATAVYAVAEFANKFGVPVIADGGISNVGHIVKALSLGAGAVMMGGLLAGTTEAPGEYFYHEGKRVKAYRGMGSLEAMEQGKPLPPSVQSRGSGSSASKQPLPRKTSTHENAATARYFSESSAVKVAQGVSGDVQDKGSVKQFLPYLYTGVQHSLQDIGVRSVAELQEGVRVGKVRFELRTASAQVEGGVHGLNSYTKRLFA</sequence>
<comment type="similarity">
    <text evidence="3 14 19">Belongs to the IMPDH/GMPR family.</text>
</comment>
<evidence type="ECO:0000256" key="6">
    <source>
        <dbReference type="ARBA" id="ARBA00022749"/>
    </source>
</evidence>
<dbReference type="PROSITE" id="PS00487">
    <property type="entry name" value="IMP_DH_GMP_RED"/>
    <property type="match status" value="1"/>
</dbReference>
<feature type="region of interest" description="Disordered" evidence="21">
    <location>
        <begin position="427"/>
        <end position="456"/>
    </location>
</feature>
<dbReference type="EMBL" id="KB469297">
    <property type="protein sequence ID" value="EPQ59853.1"/>
    <property type="molecule type" value="Genomic_DNA"/>
</dbReference>
<evidence type="ECO:0000313" key="23">
    <source>
        <dbReference type="EMBL" id="EPQ59853.1"/>
    </source>
</evidence>
<evidence type="ECO:0000256" key="11">
    <source>
        <dbReference type="ARBA" id="ARBA00023122"/>
    </source>
</evidence>
<dbReference type="GO" id="GO:0006177">
    <property type="term" value="P:GMP biosynthetic process"/>
    <property type="evidence" value="ECO:0007669"/>
    <property type="project" value="UniProtKB-UniRule"/>
</dbReference>
<evidence type="ECO:0000259" key="22">
    <source>
        <dbReference type="PROSITE" id="PS51371"/>
    </source>
</evidence>
<dbReference type="InterPro" id="IPR015875">
    <property type="entry name" value="IMP_DH/GMP_Rdtase_CS"/>
</dbReference>
<feature type="binding site" evidence="14">
    <location>
        <begin position="370"/>
        <end position="372"/>
    </location>
    <ligand>
        <name>IMP</name>
        <dbReference type="ChEBI" id="CHEBI:58053"/>
    </ligand>
</feature>
<feature type="binding site" evidence="14">
    <location>
        <begin position="417"/>
        <end position="421"/>
    </location>
    <ligand>
        <name>IMP</name>
        <dbReference type="ChEBI" id="CHEBI:58053"/>
    </ligand>
</feature>
<dbReference type="GO" id="GO:0005737">
    <property type="term" value="C:cytoplasm"/>
    <property type="evidence" value="ECO:0007669"/>
    <property type="project" value="UniProtKB-SubCell"/>
</dbReference>
<dbReference type="SMART" id="SM01240">
    <property type="entry name" value="IMPDH"/>
    <property type="match status" value="1"/>
</dbReference>
<evidence type="ECO:0000256" key="17">
    <source>
        <dbReference type="PIRSR" id="PIRSR000130-4"/>
    </source>
</evidence>
<feature type="binding site" evidence="14">
    <location>
        <position position="335"/>
    </location>
    <ligand>
        <name>IMP</name>
        <dbReference type="ChEBI" id="CHEBI:58053"/>
    </ligand>
</feature>
<keyword evidence="4 14" id="KW-0963">Cytoplasm</keyword>
<feature type="active site" description="Proton acceptor" evidence="14">
    <location>
        <position position="464"/>
    </location>
</feature>
<dbReference type="OrthoDB" id="416622at2759"/>
<evidence type="ECO:0000313" key="24">
    <source>
        <dbReference type="Proteomes" id="UP000030669"/>
    </source>
</evidence>
<comment type="caution">
    <text evidence="14">Lacks conserved residue(s) required for the propagation of feature annotation.</text>
</comment>
<dbReference type="HAMAP" id="MF_01964">
    <property type="entry name" value="IMPDH"/>
    <property type="match status" value="1"/>
</dbReference>
<dbReference type="InterPro" id="IPR000644">
    <property type="entry name" value="CBS_dom"/>
</dbReference>
<evidence type="ECO:0000256" key="12">
    <source>
        <dbReference type="ARBA" id="ARBA00048028"/>
    </source>
</evidence>
<dbReference type="eggNOG" id="KOG2550">
    <property type="taxonomic scope" value="Eukaryota"/>
</dbReference>
<dbReference type="SUPFAM" id="SSF51412">
    <property type="entry name" value="Inosine monophosphate dehydrogenase (IMPDH)"/>
    <property type="match status" value="1"/>
</dbReference>
<dbReference type="Pfam" id="PF00571">
    <property type="entry name" value="CBS"/>
    <property type="match status" value="2"/>
</dbReference>
<gene>
    <name evidence="23" type="ORF">GLOTRDRAFT_136598</name>
</gene>
<dbReference type="UniPathway" id="UPA00601">
    <property type="reaction ID" value="UER00295"/>
</dbReference>
<dbReference type="InterPro" id="IPR005990">
    <property type="entry name" value="IMP_DH"/>
</dbReference>
<evidence type="ECO:0000256" key="14">
    <source>
        <dbReference type="HAMAP-Rule" id="MF_03156"/>
    </source>
</evidence>
<feature type="binding site" description="in other chain" evidence="14 17">
    <location>
        <position position="334"/>
    </location>
    <ligand>
        <name>K(+)</name>
        <dbReference type="ChEBI" id="CHEBI:29103"/>
        <note>ligand shared between two tetrameric partners</note>
    </ligand>
</feature>
<dbReference type="PANTHER" id="PTHR11911:SF111">
    <property type="entry name" value="INOSINE-5'-MONOPHOSPHATE DEHYDROGENASE"/>
    <property type="match status" value="1"/>
</dbReference>
<evidence type="ECO:0000256" key="5">
    <source>
        <dbReference type="ARBA" id="ARBA00022723"/>
    </source>
</evidence>
<comment type="catalytic activity">
    <reaction evidence="12 14 20">
        <text>IMP + NAD(+) + H2O = XMP + NADH + H(+)</text>
        <dbReference type="Rhea" id="RHEA:11708"/>
        <dbReference type="ChEBI" id="CHEBI:15377"/>
        <dbReference type="ChEBI" id="CHEBI:15378"/>
        <dbReference type="ChEBI" id="CHEBI:57464"/>
        <dbReference type="ChEBI" id="CHEBI:57540"/>
        <dbReference type="ChEBI" id="CHEBI:57945"/>
        <dbReference type="ChEBI" id="CHEBI:58053"/>
        <dbReference type="EC" id="1.1.1.205"/>
    </reaction>
</comment>
<feature type="binding site" evidence="14">
    <location>
        <position position="531"/>
    </location>
    <ligand>
        <name>K(+)</name>
        <dbReference type="ChEBI" id="CHEBI:29103"/>
        <note>ligand shared between two tetrameric partners</note>
    </ligand>
</feature>
<evidence type="ECO:0000256" key="13">
    <source>
        <dbReference type="ARBA" id="ARBA00062187"/>
    </source>
</evidence>
<keyword evidence="8 14" id="KW-0630">Potassium</keyword>
<dbReference type="PROSITE" id="PS51371">
    <property type="entry name" value="CBS"/>
    <property type="match status" value="2"/>
</dbReference>
<dbReference type="SMART" id="SM00116">
    <property type="entry name" value="CBS"/>
    <property type="match status" value="2"/>
</dbReference>
<dbReference type="FunFam" id="3.20.20.70:FF:000007">
    <property type="entry name" value="Chromosome 19 SCAF14664, whole genome shotgun sequence"/>
    <property type="match status" value="1"/>
</dbReference>
<evidence type="ECO:0000256" key="10">
    <source>
        <dbReference type="ARBA" id="ARBA00023027"/>
    </source>
</evidence>
<dbReference type="Pfam" id="PF00478">
    <property type="entry name" value="IMPDH"/>
    <property type="match status" value="1"/>
</dbReference>
<dbReference type="RefSeq" id="XP_007862728.1">
    <property type="nucleotide sequence ID" value="XM_007864537.1"/>
</dbReference>